<evidence type="ECO:0000313" key="8">
    <source>
        <dbReference type="Proteomes" id="UP000694300"/>
    </source>
</evidence>
<comment type="similarity">
    <text evidence="2">Belongs to the bacterial solute-binding protein 8 family.</text>
</comment>
<evidence type="ECO:0000313" key="7">
    <source>
        <dbReference type="EMBL" id="MBW0129591.1"/>
    </source>
</evidence>
<evidence type="ECO:0000256" key="1">
    <source>
        <dbReference type="ARBA" id="ARBA00004196"/>
    </source>
</evidence>
<dbReference type="PANTHER" id="PTHR30532">
    <property type="entry name" value="IRON III DICITRATE-BINDING PERIPLASMIC PROTEIN"/>
    <property type="match status" value="1"/>
</dbReference>
<dbReference type="CDD" id="cd01146">
    <property type="entry name" value="FhuD"/>
    <property type="match status" value="1"/>
</dbReference>
<keyword evidence="8" id="KW-1185">Reference proteome</keyword>
<dbReference type="PROSITE" id="PS51257">
    <property type="entry name" value="PROKAR_LIPOPROTEIN"/>
    <property type="match status" value="1"/>
</dbReference>
<sequence>MRRLLLTVAAASLLLSACGTTEEAAAPGAAAPSGAQITLTDGRGQEVVVDGPAERTVGLEWGVVENLVTLGVVPVGVSDVEGYSKWVQTEPLTGDVTDVGVRGEPSVDAIAALDPDLVVATTDLPEAAIAQLESIAPVLVVRPADAADGLGQMRTNLELLAQATGKEAEAQQVLADFDASLAAGAQALAGAGLTGRPFAFSDAYLEGSQVSIRPFTTGSLAESVAAELGLVNAWPMEGDPDYGLAGTDVEGLTALPADVEYVYYANAADGGDVYTDVLGGNAIWQSLPFVQSGDVTRLPDGIWMFGGPSSMTAYADAVVAALTG</sequence>
<evidence type="ECO:0000256" key="3">
    <source>
        <dbReference type="ARBA" id="ARBA00022448"/>
    </source>
</evidence>
<evidence type="ECO:0000259" key="6">
    <source>
        <dbReference type="PROSITE" id="PS50983"/>
    </source>
</evidence>
<comment type="subcellular location">
    <subcellularLocation>
        <location evidence="1">Cell envelope</location>
    </subcellularLocation>
</comment>
<dbReference type="PANTHER" id="PTHR30532:SF1">
    <property type="entry name" value="IRON(3+)-HYDROXAMATE-BINDING PROTEIN FHUD"/>
    <property type="match status" value="1"/>
</dbReference>
<organism evidence="7 8">
    <name type="scientific">Pseudonocardia oceani</name>
    <dbReference type="NCBI Taxonomy" id="2792013"/>
    <lineage>
        <taxon>Bacteria</taxon>
        <taxon>Bacillati</taxon>
        <taxon>Actinomycetota</taxon>
        <taxon>Actinomycetes</taxon>
        <taxon>Pseudonocardiales</taxon>
        <taxon>Pseudonocardiaceae</taxon>
        <taxon>Pseudonocardia</taxon>
    </lineage>
</organism>
<feature type="domain" description="Fe/B12 periplasmic-binding" evidence="6">
    <location>
        <begin position="55"/>
        <end position="324"/>
    </location>
</feature>
<gene>
    <name evidence="7" type="ORF">I4I82_18175</name>
</gene>
<reference evidence="7 8" key="1">
    <citation type="submission" date="2020-11" db="EMBL/GenBank/DDBJ databases">
        <title>Pseudonocardia abyssalis sp. nov. and Pseudonocardia oceani sp. nov., description and phylogenomic analysis of two novel actinomycetes isolated from the deep Southern Ocean.</title>
        <authorList>
            <person name="Parra J."/>
        </authorList>
    </citation>
    <scope>NUCLEOTIDE SEQUENCE [LARGE SCALE GENOMIC DNA]</scope>
    <source>
        <strain evidence="8">KRD185</strain>
    </source>
</reference>
<evidence type="ECO:0000256" key="5">
    <source>
        <dbReference type="SAM" id="SignalP"/>
    </source>
</evidence>
<dbReference type="Proteomes" id="UP000694300">
    <property type="component" value="Unassembled WGS sequence"/>
</dbReference>
<dbReference type="PROSITE" id="PS50983">
    <property type="entry name" value="FE_B12_PBP"/>
    <property type="match status" value="1"/>
</dbReference>
<feature type="chain" id="PRO_5045129089" evidence="5">
    <location>
        <begin position="25"/>
        <end position="324"/>
    </location>
</feature>
<proteinExistence type="inferred from homology"/>
<dbReference type="InterPro" id="IPR002491">
    <property type="entry name" value="ABC_transptr_periplasmic_BD"/>
</dbReference>
<protein>
    <submittedName>
        <fullName evidence="7">Iron-siderophore ABC transporter substrate-binding protein</fullName>
    </submittedName>
</protein>
<accession>A0ABS6UBH0</accession>
<dbReference type="InterPro" id="IPR051313">
    <property type="entry name" value="Bact_iron-sidero_bind"/>
</dbReference>
<feature type="signal peptide" evidence="5">
    <location>
        <begin position="1"/>
        <end position="24"/>
    </location>
</feature>
<keyword evidence="3" id="KW-0813">Transport</keyword>
<dbReference type="RefSeq" id="WP_218592915.1">
    <property type="nucleotide sequence ID" value="NZ_JADQDE010000223.1"/>
</dbReference>
<evidence type="ECO:0000256" key="4">
    <source>
        <dbReference type="ARBA" id="ARBA00022729"/>
    </source>
</evidence>
<keyword evidence="4 5" id="KW-0732">Signal</keyword>
<comment type="caution">
    <text evidence="7">The sequence shown here is derived from an EMBL/GenBank/DDBJ whole genome shotgun (WGS) entry which is preliminary data.</text>
</comment>
<name>A0ABS6UBH0_9PSEU</name>
<dbReference type="Pfam" id="PF01497">
    <property type="entry name" value="Peripla_BP_2"/>
    <property type="match status" value="1"/>
</dbReference>
<evidence type="ECO:0000256" key="2">
    <source>
        <dbReference type="ARBA" id="ARBA00008814"/>
    </source>
</evidence>
<dbReference type="EMBL" id="JADQDF010000001">
    <property type="protein sequence ID" value="MBW0129591.1"/>
    <property type="molecule type" value="Genomic_DNA"/>
</dbReference>